<keyword evidence="2" id="KW-0732">Signal</keyword>
<feature type="region of interest" description="Disordered" evidence="1">
    <location>
        <begin position="501"/>
        <end position="521"/>
    </location>
</feature>
<organism evidence="3 4">
    <name type="scientific">Kineosporia babensis</name>
    <dbReference type="NCBI Taxonomy" id="499548"/>
    <lineage>
        <taxon>Bacteria</taxon>
        <taxon>Bacillati</taxon>
        <taxon>Actinomycetota</taxon>
        <taxon>Actinomycetes</taxon>
        <taxon>Kineosporiales</taxon>
        <taxon>Kineosporiaceae</taxon>
        <taxon>Kineosporia</taxon>
    </lineage>
</organism>
<evidence type="ECO:0000256" key="1">
    <source>
        <dbReference type="SAM" id="MobiDB-lite"/>
    </source>
</evidence>
<proteinExistence type="predicted"/>
<feature type="chain" id="PRO_5040812560" evidence="2">
    <location>
        <begin position="33"/>
        <end position="555"/>
    </location>
</feature>
<dbReference type="Pfam" id="PF14224">
    <property type="entry name" value="DUF4331"/>
    <property type="match status" value="1"/>
</dbReference>
<dbReference type="RefSeq" id="WP_231447831.1">
    <property type="nucleotide sequence ID" value="NZ_JAJOMB010000019.1"/>
</dbReference>
<evidence type="ECO:0000313" key="3">
    <source>
        <dbReference type="EMBL" id="MCD5315025.1"/>
    </source>
</evidence>
<dbReference type="AlphaFoldDB" id="A0A9X1SXC0"/>
<sequence length="555" mass="58882">MGKQRERSTVKTVRRRVGGLVVVGLTTGTALAAGVGPASASSHREAPLTAGDPKIDNTDLYAFVSPDKKDTVTLISNWLPFQEPNGGPNFFPFQDGAHYDINIDNDGDAVADLIYRWIFTTQDDRGTNTFLYANGPVTSLQDENLLFKQTFTLQKIVDGDVENATTVASGQAAPSDIGDATMPNYRKLRDSSFEDVTGGGRTFAGQADDPFFLDLRVFDLLYGGNLKKVGTDTLSGYNVNSIALQVPKSELAIAGDATKNPVIGIWSTTSKQTLTLSPGKAEPTGEHVQVSRLGNPLVNEVVVPTGLKDAFNSIDPATDHTVTEVVNKVLEPELPQLIESIYKVKAPATPRNDLVEIFLTGIAKKAPTLDNSTAPIQADLNSQILNQDADATRFVPSEMLRLNMAVAPTKKPNRLGVIGGDFQGFPNGRRLGDDVLDIALQAVEGAAQTGKIVPALKAGDKVNANERRFGSIFPYLRPPNTSMPVSYKAKSIDMQPTSAQAVAEIPSGPSSSSPPSPGGNAPALAGGLGLLLAGAGTCTLVRGRRIRLQPAVQPA</sequence>
<dbReference type="InterPro" id="IPR025566">
    <property type="entry name" value="DUF4331"/>
</dbReference>
<feature type="signal peptide" evidence="2">
    <location>
        <begin position="1"/>
        <end position="32"/>
    </location>
</feature>
<protein>
    <submittedName>
        <fullName evidence="3">DUF4331 domain-containing protein</fullName>
    </submittedName>
</protein>
<accession>A0A9X1SXC0</accession>
<dbReference type="EMBL" id="JAJOMB010000019">
    <property type="protein sequence ID" value="MCD5315025.1"/>
    <property type="molecule type" value="Genomic_DNA"/>
</dbReference>
<dbReference type="Proteomes" id="UP001138997">
    <property type="component" value="Unassembled WGS sequence"/>
</dbReference>
<comment type="caution">
    <text evidence="3">The sequence shown here is derived from an EMBL/GenBank/DDBJ whole genome shotgun (WGS) entry which is preliminary data.</text>
</comment>
<evidence type="ECO:0000313" key="4">
    <source>
        <dbReference type="Proteomes" id="UP001138997"/>
    </source>
</evidence>
<reference evidence="3" key="1">
    <citation type="submission" date="2021-11" db="EMBL/GenBank/DDBJ databases">
        <title>Streptomyces corallinus and Kineosporia corallina sp. nov., two new coral-derived marine actinobacteria.</title>
        <authorList>
            <person name="Buangrab K."/>
            <person name="Sutthacheep M."/>
            <person name="Yeemin T."/>
            <person name="Harunari E."/>
            <person name="Igarashi Y."/>
            <person name="Sripreechasak P."/>
            <person name="Kanchanasin P."/>
            <person name="Tanasupawat S."/>
            <person name="Phongsopitanun W."/>
        </authorList>
    </citation>
    <scope>NUCLEOTIDE SEQUENCE</scope>
    <source>
        <strain evidence="3">JCM 31032</strain>
    </source>
</reference>
<evidence type="ECO:0000256" key="2">
    <source>
        <dbReference type="SAM" id="SignalP"/>
    </source>
</evidence>
<keyword evidence="4" id="KW-1185">Reference proteome</keyword>
<name>A0A9X1SXC0_9ACTN</name>
<gene>
    <name evidence="3" type="ORF">LR394_29385</name>
</gene>